<keyword evidence="7 13" id="KW-0157">Chromophore</keyword>
<organism evidence="15 16">
    <name type="scientific">Hirundo rustica rustica</name>
    <dbReference type="NCBI Taxonomy" id="333673"/>
    <lineage>
        <taxon>Eukaryota</taxon>
        <taxon>Metazoa</taxon>
        <taxon>Chordata</taxon>
        <taxon>Craniata</taxon>
        <taxon>Vertebrata</taxon>
        <taxon>Euteleostomi</taxon>
        <taxon>Archelosauria</taxon>
        <taxon>Archosauria</taxon>
        <taxon>Dinosauria</taxon>
        <taxon>Saurischia</taxon>
        <taxon>Theropoda</taxon>
        <taxon>Coelurosauria</taxon>
        <taxon>Aves</taxon>
        <taxon>Neognathae</taxon>
        <taxon>Neoaves</taxon>
        <taxon>Telluraves</taxon>
        <taxon>Australaves</taxon>
        <taxon>Passeriformes</taxon>
        <taxon>Sylvioidea</taxon>
        <taxon>Hirundinidae</taxon>
        <taxon>Hirundo</taxon>
    </lineage>
</organism>
<dbReference type="GO" id="GO:0009881">
    <property type="term" value="F:photoreceptor activity"/>
    <property type="evidence" value="ECO:0007669"/>
    <property type="project" value="UniProtKB-KW"/>
</dbReference>
<keyword evidence="12 13" id="KW-0807">Transducer</keyword>
<feature type="transmembrane region" description="Helical" evidence="13">
    <location>
        <begin position="435"/>
        <end position="462"/>
    </location>
</feature>
<dbReference type="PROSITE" id="PS00238">
    <property type="entry name" value="OPSIN"/>
    <property type="match status" value="1"/>
</dbReference>
<dbReference type="InterPro" id="IPR027430">
    <property type="entry name" value="Retinal_BS"/>
</dbReference>
<comment type="similarity">
    <text evidence="13">Belongs to the G-protein coupled receptor 1 family. Opsin subfamily.</text>
</comment>
<dbReference type="OrthoDB" id="9996086at2759"/>
<keyword evidence="4 13" id="KW-0812">Transmembrane</keyword>
<evidence type="ECO:0000313" key="15">
    <source>
        <dbReference type="EMBL" id="RMC13754.1"/>
    </source>
</evidence>
<dbReference type="SMART" id="SM01381">
    <property type="entry name" value="7TM_GPCR_Srsx"/>
    <property type="match status" value="1"/>
</dbReference>
<sequence length="791" mass="88714">MPVSVVRYLAYCMCQEKQPRFLTSRFGNTGNFCVYSKKHQVEDSSSSYFVETHKEQSVRHSSSCPGMVFSALFMTELNQCHSQPISWYDERGEIFRKNYHQWTEVVLGAYYRDKKKNGIRENNVKCLKFSRDGTLKVNISTFIASSREVQNDQDSCLFRVSQFRKNMEVLEHVPGMAIKLVKGLEHKSCEEWLRELGVFSLERRRLKGQSASERLFKSMPAIISLPFLSCSSASEMLSFTTMPPTSCCEGLNMSTQPHSVTKAEIPSHVLYTVGTCVLIIGSIGIIGNLLVLYAFYSNKKLRTPQNYFIMNLAVSDFLMSASQAPMCFVNSLHREWILGDIGCNLYAFCGALFGITSMMTLLAISVDRYLVITKPLQSIQWTSKRRTVQIIVLVWLYSLGWSVAPLLGWSSYVPEGLMISCTWDYVTYSPANRSYTMILCCCVFFIPLVIIFHCYLSMFLAIRRTGRDVQKLGSCSQKPYLSQSMKNEWKLAKIAFVVIIVFVLSWSPYACVTLIAWAGRGNSLTPYSKSVPAVIAKASAIYNPIIYAIIHPRYRKTIHKAVPCLRFLIRISKNDLQRGSINESSFRTSLCSHHSLVGRTKSTCVSSVSTGEATWSNVELDPVEPAQEKLKPRRSHSFSTSLRQEKIDLLPKTCSCDAATAEKVSLSSSCLEKVLGQPVLPSPSAALVTSSLRATSLPVRLNSSSVTRGDLSTSLMATQGSQANGVADSVFSNAVPRIIIIPTSETNLFREELEEDETELFHFHDKKGNLLDLEGLSSSMEFLEAVEKFLS</sequence>
<dbReference type="InterPro" id="IPR050125">
    <property type="entry name" value="GPCR_opsins"/>
</dbReference>
<evidence type="ECO:0000256" key="9">
    <source>
        <dbReference type="ARBA" id="ARBA00023136"/>
    </source>
</evidence>
<dbReference type="PRINTS" id="PR00237">
    <property type="entry name" value="GPCRRHODOPSN"/>
</dbReference>
<feature type="transmembrane region" description="Helical" evidence="13">
    <location>
        <begin position="307"/>
        <end position="325"/>
    </location>
</feature>
<dbReference type="GO" id="GO:0007601">
    <property type="term" value="P:visual perception"/>
    <property type="evidence" value="ECO:0007669"/>
    <property type="project" value="InterPro"/>
</dbReference>
<protein>
    <recommendedName>
        <fullName evidence="14">G-protein coupled receptors family 1 profile domain-containing protein</fullName>
    </recommendedName>
</protein>
<dbReference type="PRINTS" id="PR00238">
    <property type="entry name" value="OPSIN"/>
</dbReference>
<comment type="caution">
    <text evidence="15">The sequence shown here is derived from an EMBL/GenBank/DDBJ whole genome shotgun (WGS) entry which is preliminary data.</text>
</comment>
<dbReference type="CDD" id="cd15336">
    <property type="entry name" value="7tmA_Melanopsin"/>
    <property type="match status" value="1"/>
</dbReference>
<keyword evidence="5 13" id="KW-0681">Retinal protein</keyword>
<evidence type="ECO:0000256" key="4">
    <source>
        <dbReference type="ARBA" id="ARBA00022692"/>
    </source>
</evidence>
<dbReference type="InterPro" id="IPR001760">
    <property type="entry name" value="Opsin"/>
</dbReference>
<dbReference type="PANTHER" id="PTHR24240">
    <property type="entry name" value="OPSIN"/>
    <property type="match status" value="1"/>
</dbReference>
<feature type="transmembrane region" description="Helical" evidence="13">
    <location>
        <begin position="269"/>
        <end position="295"/>
    </location>
</feature>
<evidence type="ECO:0000256" key="6">
    <source>
        <dbReference type="ARBA" id="ARBA00022989"/>
    </source>
</evidence>
<dbReference type="PROSITE" id="PS50262">
    <property type="entry name" value="G_PROTEIN_RECEP_F1_2"/>
    <property type="match status" value="1"/>
</dbReference>
<feature type="transmembrane region" description="Helical" evidence="13">
    <location>
        <begin position="494"/>
        <end position="518"/>
    </location>
</feature>
<keyword evidence="6 13" id="KW-1133">Transmembrane helix</keyword>
<dbReference type="Proteomes" id="UP000269221">
    <property type="component" value="Unassembled WGS sequence"/>
</dbReference>
<evidence type="ECO:0000313" key="16">
    <source>
        <dbReference type="Proteomes" id="UP000269221"/>
    </source>
</evidence>
<evidence type="ECO:0000256" key="12">
    <source>
        <dbReference type="ARBA" id="ARBA00023224"/>
    </source>
</evidence>
<dbReference type="GO" id="GO:0007602">
    <property type="term" value="P:phototransduction"/>
    <property type="evidence" value="ECO:0007669"/>
    <property type="project" value="UniProtKB-KW"/>
</dbReference>
<gene>
    <name evidence="15" type="ORF">DUI87_08836</name>
</gene>
<dbReference type="GO" id="GO:0016020">
    <property type="term" value="C:membrane"/>
    <property type="evidence" value="ECO:0007669"/>
    <property type="project" value="UniProtKB-SubCell"/>
</dbReference>
<evidence type="ECO:0000256" key="13">
    <source>
        <dbReference type="RuleBase" id="RU004951"/>
    </source>
</evidence>
<proteinExistence type="inferred from homology"/>
<dbReference type="GO" id="GO:0004930">
    <property type="term" value="F:G protein-coupled receptor activity"/>
    <property type="evidence" value="ECO:0007669"/>
    <property type="project" value="UniProtKB-KW"/>
</dbReference>
<feature type="transmembrane region" description="Helical" evidence="13">
    <location>
        <begin position="345"/>
        <end position="366"/>
    </location>
</feature>
<reference evidence="15 16" key="1">
    <citation type="submission" date="2018-07" db="EMBL/GenBank/DDBJ databases">
        <title>A high quality draft genome assembly of the barn swallow (H. rustica rustica).</title>
        <authorList>
            <person name="Formenti G."/>
            <person name="Chiara M."/>
            <person name="Poveda L."/>
            <person name="Francoijs K.-J."/>
            <person name="Bonisoli-Alquati A."/>
            <person name="Canova L."/>
            <person name="Gianfranceschi L."/>
            <person name="Horner D.S."/>
            <person name="Saino N."/>
        </authorList>
    </citation>
    <scope>NUCLEOTIDE SEQUENCE [LARGE SCALE GENOMIC DNA]</scope>
    <source>
        <strain evidence="15">Chelidonia</strain>
        <tissue evidence="15">Blood</tissue>
    </source>
</reference>
<evidence type="ECO:0000256" key="7">
    <source>
        <dbReference type="ARBA" id="ARBA00022991"/>
    </source>
</evidence>
<dbReference type="InterPro" id="IPR000276">
    <property type="entry name" value="GPCR_Rhodpsn"/>
</dbReference>
<feature type="domain" description="G-protein coupled receptors family 1 profile" evidence="14">
    <location>
        <begin position="287"/>
        <end position="547"/>
    </location>
</feature>
<keyword evidence="9 13" id="KW-0472">Membrane</keyword>
<dbReference type="PROSITE" id="PS00237">
    <property type="entry name" value="G_PROTEIN_RECEP_F1_1"/>
    <property type="match status" value="1"/>
</dbReference>
<keyword evidence="11 13" id="KW-0675">Receptor</keyword>
<dbReference type="InterPro" id="IPR017452">
    <property type="entry name" value="GPCR_Rhodpsn_7TM"/>
</dbReference>
<dbReference type="Pfam" id="PF00001">
    <property type="entry name" value="7tm_1"/>
    <property type="match status" value="1"/>
</dbReference>
<keyword evidence="8 13" id="KW-0297">G-protein coupled receptor</keyword>
<feature type="transmembrane region" description="Helical" evidence="13">
    <location>
        <begin position="387"/>
        <end position="408"/>
    </location>
</feature>
<evidence type="ECO:0000256" key="10">
    <source>
        <dbReference type="ARBA" id="ARBA00023157"/>
    </source>
</evidence>
<feature type="transmembrane region" description="Helical" evidence="13">
    <location>
        <begin position="530"/>
        <end position="550"/>
    </location>
</feature>
<dbReference type="FunFam" id="1.20.1070.10:FF:000044">
    <property type="entry name" value="Opsin, ultraviolet-sensitive"/>
    <property type="match status" value="1"/>
</dbReference>
<evidence type="ECO:0000259" key="14">
    <source>
        <dbReference type="PROSITE" id="PS50262"/>
    </source>
</evidence>
<evidence type="ECO:0000256" key="2">
    <source>
        <dbReference type="ARBA" id="ARBA00022543"/>
    </source>
</evidence>
<keyword evidence="3 13" id="KW-0716">Sensory transduction</keyword>
<keyword evidence="2 13" id="KW-0600">Photoreceptor protein</keyword>
<dbReference type="Gene3D" id="1.20.1070.10">
    <property type="entry name" value="Rhodopsin 7-helix transmembrane proteins"/>
    <property type="match status" value="1"/>
</dbReference>
<dbReference type="GO" id="GO:0016037">
    <property type="term" value="P:light absorption"/>
    <property type="evidence" value="ECO:0007669"/>
    <property type="project" value="UniProtKB-ARBA"/>
</dbReference>
<evidence type="ECO:0000256" key="11">
    <source>
        <dbReference type="ARBA" id="ARBA00023170"/>
    </source>
</evidence>
<keyword evidence="10" id="KW-1015">Disulfide bond</keyword>
<dbReference type="SUPFAM" id="SSF81321">
    <property type="entry name" value="Family A G protein-coupled receptor-like"/>
    <property type="match status" value="1"/>
</dbReference>
<dbReference type="EMBL" id="QRBI01000105">
    <property type="protein sequence ID" value="RMC13754.1"/>
    <property type="molecule type" value="Genomic_DNA"/>
</dbReference>
<evidence type="ECO:0000256" key="3">
    <source>
        <dbReference type="ARBA" id="ARBA00022606"/>
    </source>
</evidence>
<evidence type="ECO:0000256" key="1">
    <source>
        <dbReference type="ARBA" id="ARBA00004141"/>
    </source>
</evidence>
<comment type="subcellular location">
    <subcellularLocation>
        <location evidence="1 13">Membrane</location>
        <topology evidence="1 13">Multi-pass membrane protein</topology>
    </subcellularLocation>
</comment>
<dbReference type="STRING" id="333673.A0A3M0KR14"/>
<name>A0A3M0KR14_HIRRU</name>
<dbReference type="AlphaFoldDB" id="A0A3M0KR14"/>
<keyword evidence="16" id="KW-1185">Reference proteome</keyword>
<evidence type="ECO:0000256" key="8">
    <source>
        <dbReference type="ARBA" id="ARBA00023040"/>
    </source>
</evidence>
<evidence type="ECO:0000256" key="5">
    <source>
        <dbReference type="ARBA" id="ARBA00022925"/>
    </source>
</evidence>
<accession>A0A3M0KR14</accession>